<evidence type="ECO:0000313" key="3">
    <source>
        <dbReference type="EMBL" id="GGM19044.1"/>
    </source>
</evidence>
<gene>
    <name evidence="3" type="ORF">GCM10007977_020340</name>
</gene>
<name>A0A917TD31_9ACTN</name>
<dbReference type="PANTHER" id="PTHR43377">
    <property type="entry name" value="BILIVERDIN REDUCTASE A"/>
    <property type="match status" value="1"/>
</dbReference>
<organism evidence="3 4">
    <name type="scientific">Dactylosporangium sucinum</name>
    <dbReference type="NCBI Taxonomy" id="1424081"/>
    <lineage>
        <taxon>Bacteria</taxon>
        <taxon>Bacillati</taxon>
        <taxon>Actinomycetota</taxon>
        <taxon>Actinomycetes</taxon>
        <taxon>Micromonosporales</taxon>
        <taxon>Micromonosporaceae</taxon>
        <taxon>Dactylosporangium</taxon>
    </lineage>
</organism>
<dbReference type="SUPFAM" id="SSF55347">
    <property type="entry name" value="Glyceraldehyde-3-phosphate dehydrogenase-like, C-terminal domain"/>
    <property type="match status" value="1"/>
</dbReference>
<dbReference type="SUPFAM" id="SSF51735">
    <property type="entry name" value="NAD(P)-binding Rossmann-fold domains"/>
    <property type="match status" value="1"/>
</dbReference>
<dbReference type="Proteomes" id="UP000642070">
    <property type="component" value="Unassembled WGS sequence"/>
</dbReference>
<dbReference type="RefSeq" id="WP_190249505.1">
    <property type="nucleotide sequence ID" value="NZ_BMPI01000008.1"/>
</dbReference>
<keyword evidence="4" id="KW-1185">Reference proteome</keyword>
<dbReference type="GO" id="GO:0000166">
    <property type="term" value="F:nucleotide binding"/>
    <property type="evidence" value="ECO:0007669"/>
    <property type="project" value="InterPro"/>
</dbReference>
<evidence type="ECO:0000259" key="1">
    <source>
        <dbReference type="Pfam" id="PF01408"/>
    </source>
</evidence>
<protein>
    <submittedName>
        <fullName evidence="3">Oxidoreductase</fullName>
    </submittedName>
</protein>
<dbReference type="EMBL" id="BMPI01000008">
    <property type="protein sequence ID" value="GGM19044.1"/>
    <property type="molecule type" value="Genomic_DNA"/>
</dbReference>
<evidence type="ECO:0000259" key="2">
    <source>
        <dbReference type="Pfam" id="PF22725"/>
    </source>
</evidence>
<dbReference type="PANTHER" id="PTHR43377:SF6">
    <property type="entry name" value="GFO_IDH_MOCA-LIKE OXIDOREDUCTASE N-TERMINAL DOMAIN-CONTAINING PROTEIN"/>
    <property type="match status" value="1"/>
</dbReference>
<dbReference type="Pfam" id="PF22725">
    <property type="entry name" value="GFO_IDH_MocA_C3"/>
    <property type="match status" value="1"/>
</dbReference>
<feature type="domain" description="Gfo/Idh/MocA-like oxidoreductase N-terminal" evidence="1">
    <location>
        <begin position="1"/>
        <end position="118"/>
    </location>
</feature>
<comment type="caution">
    <text evidence="3">The sequence shown here is derived from an EMBL/GenBank/DDBJ whole genome shotgun (WGS) entry which is preliminary data.</text>
</comment>
<dbReference type="Gene3D" id="3.40.50.720">
    <property type="entry name" value="NAD(P)-binding Rossmann-like Domain"/>
    <property type="match status" value="1"/>
</dbReference>
<evidence type="ECO:0000313" key="4">
    <source>
        <dbReference type="Proteomes" id="UP000642070"/>
    </source>
</evidence>
<proteinExistence type="predicted"/>
<dbReference type="Pfam" id="PF01408">
    <property type="entry name" value="GFO_IDH_MocA"/>
    <property type="match status" value="1"/>
</dbReference>
<dbReference type="InterPro" id="IPR036291">
    <property type="entry name" value="NAD(P)-bd_dom_sf"/>
</dbReference>
<reference evidence="3" key="2">
    <citation type="submission" date="2020-09" db="EMBL/GenBank/DDBJ databases">
        <authorList>
            <person name="Sun Q."/>
            <person name="Ohkuma M."/>
        </authorList>
    </citation>
    <scope>NUCLEOTIDE SEQUENCE</scope>
    <source>
        <strain evidence="3">JCM 19831</strain>
    </source>
</reference>
<dbReference type="InterPro" id="IPR055170">
    <property type="entry name" value="GFO_IDH_MocA-like_dom"/>
</dbReference>
<dbReference type="InterPro" id="IPR051450">
    <property type="entry name" value="Gfo/Idh/MocA_Oxidoreductases"/>
</dbReference>
<reference evidence="3" key="1">
    <citation type="journal article" date="2014" name="Int. J. Syst. Evol. Microbiol.">
        <title>Complete genome sequence of Corynebacterium casei LMG S-19264T (=DSM 44701T), isolated from a smear-ripened cheese.</title>
        <authorList>
            <consortium name="US DOE Joint Genome Institute (JGI-PGF)"/>
            <person name="Walter F."/>
            <person name="Albersmeier A."/>
            <person name="Kalinowski J."/>
            <person name="Ruckert C."/>
        </authorList>
    </citation>
    <scope>NUCLEOTIDE SEQUENCE</scope>
    <source>
        <strain evidence="3">JCM 19831</strain>
    </source>
</reference>
<dbReference type="AlphaFoldDB" id="A0A917TD31"/>
<accession>A0A917TD31</accession>
<dbReference type="InterPro" id="IPR000683">
    <property type="entry name" value="Gfo/Idh/MocA-like_OxRdtase_N"/>
</dbReference>
<sequence>MKVGVIGCGYWGAKHVRVLSSLPDVSLVVAIDAQAERIEPLRRMYPSALCVTSLDEVIDLIDAAIIATPPRSHAPLAKRLLQAGKHVMVEKPMTASTAEARELVALADGNGLTLATGHTFEHNAVVKHLRDMVAGGELGKIYYIDTARLNLGLYQPDVNVVWDLAPHDISIINMVLGSTPTAVSAWGASHAGTPFEDVAYLRLEYGNIGATANIHVSWLDPSKVRRVTVVGSQRMAVYDDMLDEGRLRIYDKGVQGAPLDGTVPMSYRYGGIVSPHIPMTEPLAEVDRDFVESAVTGRRPAVDGQRGLAVVEVLEAAAESMATGRTVQLTAQLTAASDAVLA</sequence>
<dbReference type="Gene3D" id="3.30.360.10">
    <property type="entry name" value="Dihydrodipicolinate Reductase, domain 2"/>
    <property type="match status" value="1"/>
</dbReference>
<feature type="domain" description="GFO/IDH/MocA-like oxidoreductase" evidence="2">
    <location>
        <begin position="127"/>
        <end position="235"/>
    </location>
</feature>